<protein>
    <submittedName>
        <fullName evidence="2">Alpha/beta fold hydrolase</fullName>
    </submittedName>
</protein>
<gene>
    <name evidence="2" type="ORF">H4281_42450</name>
</gene>
<dbReference type="SUPFAM" id="SSF53474">
    <property type="entry name" value="alpha/beta-Hydrolases"/>
    <property type="match status" value="1"/>
</dbReference>
<name>A0A7W3W6S4_9PSEU</name>
<sequence>MYLNARAKVRNEVMRTSLALLLAAALSVAVPAAASAAPGTPAADDWSCHPSAAHPHPVVLLHGTADSTAAWHDLEPRLAARGYCAFAVDYGADWFTAYQVNAMGPIARSARQVGAFIDRVRAATGVSAVDIVGHSQGGMIAEYYAQQHPGRVHSEALLAPVTHGTTLNGLVTFADASVVLRPLVDLGMYLTACPACADMEQGSRFVRALNAGPITRSGVRYAVLATRADTTVTPAGTASFIREPGVRNDFVQDYCPAATTEHATFPQDPIAISWVLNALDPAHAQPIRCPATARQDGN</sequence>
<dbReference type="PANTHER" id="PTHR32015:SF1">
    <property type="entry name" value="LIPASE"/>
    <property type="match status" value="1"/>
</dbReference>
<dbReference type="InterPro" id="IPR029058">
    <property type="entry name" value="AB_hydrolase_fold"/>
</dbReference>
<dbReference type="Gene3D" id="3.40.50.1820">
    <property type="entry name" value="alpha/beta hydrolase"/>
    <property type="match status" value="1"/>
</dbReference>
<dbReference type="GO" id="GO:0016042">
    <property type="term" value="P:lipid catabolic process"/>
    <property type="evidence" value="ECO:0007669"/>
    <property type="project" value="InterPro"/>
</dbReference>
<keyword evidence="2" id="KW-0378">Hydrolase</keyword>
<organism evidence="2 3">
    <name type="scientific">Amycolatopsis dendrobii</name>
    <dbReference type="NCBI Taxonomy" id="2760662"/>
    <lineage>
        <taxon>Bacteria</taxon>
        <taxon>Bacillati</taxon>
        <taxon>Actinomycetota</taxon>
        <taxon>Actinomycetes</taxon>
        <taxon>Pseudonocardiales</taxon>
        <taxon>Pseudonocardiaceae</taxon>
        <taxon>Amycolatopsis</taxon>
    </lineage>
</organism>
<keyword evidence="1" id="KW-0732">Signal</keyword>
<comment type="caution">
    <text evidence="2">The sequence shown here is derived from an EMBL/GenBank/DDBJ whole genome shotgun (WGS) entry which is preliminary data.</text>
</comment>
<evidence type="ECO:0000256" key="1">
    <source>
        <dbReference type="SAM" id="SignalP"/>
    </source>
</evidence>
<dbReference type="AlphaFoldDB" id="A0A7W3W6S4"/>
<feature type="chain" id="PRO_5030745754" evidence="1">
    <location>
        <begin position="37"/>
        <end position="298"/>
    </location>
</feature>
<dbReference type="PANTHER" id="PTHR32015">
    <property type="entry name" value="FASTING INDUCED LIPASE"/>
    <property type="match status" value="1"/>
</dbReference>
<dbReference type="Proteomes" id="UP000526734">
    <property type="component" value="Unassembled WGS sequence"/>
</dbReference>
<evidence type="ECO:0000313" key="3">
    <source>
        <dbReference type="Proteomes" id="UP000526734"/>
    </source>
</evidence>
<dbReference type="InterPro" id="IPR002918">
    <property type="entry name" value="Lipase_EstA/Esterase_EstB"/>
</dbReference>
<evidence type="ECO:0000313" key="2">
    <source>
        <dbReference type="EMBL" id="MBB1159846.1"/>
    </source>
</evidence>
<reference evidence="2 3" key="1">
    <citation type="submission" date="2020-08" db="EMBL/GenBank/DDBJ databases">
        <title>Amycolatopsis sp. nov. DR6-1 isolated from Dendrobium heterocarpum.</title>
        <authorList>
            <person name="Tedsree N."/>
            <person name="Kuncharoen N."/>
            <person name="Likhitwitayawuid K."/>
            <person name="Tanasupawat S."/>
        </authorList>
    </citation>
    <scope>NUCLEOTIDE SEQUENCE [LARGE SCALE GENOMIC DNA]</scope>
    <source>
        <strain evidence="2 3">DR6-1</strain>
    </source>
</reference>
<proteinExistence type="predicted"/>
<dbReference type="Pfam" id="PF01674">
    <property type="entry name" value="Lipase_2"/>
    <property type="match status" value="1"/>
</dbReference>
<accession>A0A7W3W6S4</accession>
<dbReference type="GO" id="GO:0016298">
    <property type="term" value="F:lipase activity"/>
    <property type="evidence" value="ECO:0007669"/>
    <property type="project" value="TreeGrafter"/>
</dbReference>
<keyword evidence="3" id="KW-1185">Reference proteome</keyword>
<feature type="signal peptide" evidence="1">
    <location>
        <begin position="1"/>
        <end position="36"/>
    </location>
</feature>
<dbReference type="EMBL" id="JACGZW010000023">
    <property type="protein sequence ID" value="MBB1159846.1"/>
    <property type="molecule type" value="Genomic_DNA"/>
</dbReference>